<dbReference type="Gene3D" id="2.60.120.10">
    <property type="entry name" value="Jelly Rolls"/>
    <property type="match status" value="1"/>
</dbReference>
<evidence type="ECO:0000313" key="2">
    <source>
        <dbReference type="EMBL" id="CAF4874245.1"/>
    </source>
</evidence>
<dbReference type="PANTHER" id="PTHR12461">
    <property type="entry name" value="HYPOXIA-INDUCIBLE FACTOR 1 ALPHA INHIBITOR-RELATED"/>
    <property type="match status" value="1"/>
</dbReference>
<name>A0A821TJK1_9NEOP</name>
<protein>
    <recommendedName>
        <fullName evidence="1">JmjC domain-containing protein</fullName>
    </recommendedName>
</protein>
<proteinExistence type="predicted"/>
<reference evidence="2" key="1">
    <citation type="submission" date="2021-02" db="EMBL/GenBank/DDBJ databases">
        <authorList>
            <person name="Steward A R."/>
        </authorList>
    </citation>
    <scope>NUCLEOTIDE SEQUENCE</scope>
</reference>
<feature type="domain" description="JmjC" evidence="1">
    <location>
        <begin position="269"/>
        <end position="442"/>
    </location>
</feature>
<organism evidence="2 3">
    <name type="scientific">Pieris macdunnoughi</name>
    <dbReference type="NCBI Taxonomy" id="345717"/>
    <lineage>
        <taxon>Eukaryota</taxon>
        <taxon>Metazoa</taxon>
        <taxon>Ecdysozoa</taxon>
        <taxon>Arthropoda</taxon>
        <taxon>Hexapoda</taxon>
        <taxon>Insecta</taxon>
        <taxon>Pterygota</taxon>
        <taxon>Neoptera</taxon>
        <taxon>Endopterygota</taxon>
        <taxon>Lepidoptera</taxon>
        <taxon>Glossata</taxon>
        <taxon>Ditrysia</taxon>
        <taxon>Papilionoidea</taxon>
        <taxon>Pieridae</taxon>
        <taxon>Pierinae</taxon>
        <taxon>Pieris</taxon>
    </lineage>
</organism>
<sequence>MPENRGKKCPPNKLAPEQLDMLKTHILSFQAMESHYCRKNSEYKYLDAGLNVQIAGMETYRKVFRSYKLRFHVPKKDLCKKCVAFKDIKSNVTISEDANNSKHLKRRDDAFLRRDADKAAANNYKNVLAFNFDLQAVLHTPKGAAVPFFYVRKLPVYNLTCYRFGDKDVDCFTWDETEGKRGSVEIATCIYKYISDKQSIDYNYIFRQVIPNKEITLAITPNGYADGITKDKTGIECFVMPWEVQTTMSHFLDMLENKRENYIPYIQRQNSNLTEDFKELLSDVEHEIDFASKAFNKKPDAVNFWMGDSRAITSMHKDPYENIYCVIDGYKDFILIPPTDLSYVPYKKYKQAMFKYNEGWDIEMIDSVELPWICIDPLKPDFLNYPQFSKAHRYTIRVNKGDCLYLPSLWFHHVSQSHGCVAVNYWYDMEFDIKYCYFKMLEKLCESQT</sequence>
<dbReference type="Proteomes" id="UP000663880">
    <property type="component" value="Unassembled WGS sequence"/>
</dbReference>
<keyword evidence="3" id="KW-1185">Reference proteome</keyword>
<dbReference type="InterPro" id="IPR014710">
    <property type="entry name" value="RmlC-like_jellyroll"/>
</dbReference>
<comment type="caution">
    <text evidence="2">The sequence shown here is derived from an EMBL/GenBank/DDBJ whole genome shotgun (WGS) entry which is preliminary data.</text>
</comment>
<dbReference type="PROSITE" id="PS51184">
    <property type="entry name" value="JMJC"/>
    <property type="match status" value="1"/>
</dbReference>
<dbReference type="PANTHER" id="PTHR12461:SF99">
    <property type="entry name" value="BIFUNCTIONAL PEPTIDASE AND (3S)-LYSYL HYDROXYLASE JMJD7"/>
    <property type="match status" value="1"/>
</dbReference>
<dbReference type="InterPro" id="IPR041667">
    <property type="entry name" value="Cupin_8"/>
</dbReference>
<dbReference type="AlphaFoldDB" id="A0A821TJK1"/>
<dbReference type="SUPFAM" id="SSF51197">
    <property type="entry name" value="Clavaminate synthase-like"/>
    <property type="match status" value="1"/>
</dbReference>
<accession>A0A821TJK1</accession>
<gene>
    <name evidence="2" type="ORF">PMACD_LOCUS9027</name>
</gene>
<dbReference type="Pfam" id="PF13621">
    <property type="entry name" value="Cupin_8"/>
    <property type="match status" value="1"/>
</dbReference>
<dbReference type="EMBL" id="CAJOBZ010000024">
    <property type="protein sequence ID" value="CAF4874245.1"/>
    <property type="molecule type" value="Genomic_DNA"/>
</dbReference>
<dbReference type="SMART" id="SM00558">
    <property type="entry name" value="JmjC"/>
    <property type="match status" value="1"/>
</dbReference>
<dbReference type="InterPro" id="IPR003347">
    <property type="entry name" value="JmjC_dom"/>
</dbReference>
<dbReference type="OrthoDB" id="415358at2759"/>
<evidence type="ECO:0000259" key="1">
    <source>
        <dbReference type="PROSITE" id="PS51184"/>
    </source>
</evidence>
<evidence type="ECO:0000313" key="3">
    <source>
        <dbReference type="Proteomes" id="UP000663880"/>
    </source>
</evidence>